<dbReference type="PANTHER" id="PTHR31923">
    <property type="entry name" value="BSD DOMAIN-CONTAINING PROTEIN"/>
    <property type="match status" value="1"/>
</dbReference>
<dbReference type="PANTHER" id="PTHR31923:SF4">
    <property type="entry name" value="BSD DOMAIN-CONTAINING PROTEIN"/>
    <property type="match status" value="1"/>
</dbReference>
<dbReference type="SUPFAM" id="SSF140383">
    <property type="entry name" value="BSD domain-like"/>
    <property type="match status" value="1"/>
</dbReference>
<evidence type="ECO:0000313" key="4">
    <source>
        <dbReference type="Proteomes" id="UP000288805"/>
    </source>
</evidence>
<name>A0A438KRS0_VITVI</name>
<dbReference type="SMART" id="SM00751">
    <property type="entry name" value="BSD"/>
    <property type="match status" value="1"/>
</dbReference>
<evidence type="ECO:0000259" key="2">
    <source>
        <dbReference type="PROSITE" id="PS50858"/>
    </source>
</evidence>
<feature type="domain" description="BSD" evidence="2">
    <location>
        <begin position="174"/>
        <end position="229"/>
    </location>
</feature>
<evidence type="ECO:0000256" key="1">
    <source>
        <dbReference type="SAM" id="MobiDB-lite"/>
    </source>
</evidence>
<feature type="compositionally biased region" description="Basic and acidic residues" evidence="1">
    <location>
        <begin position="26"/>
        <end position="37"/>
    </location>
</feature>
<feature type="compositionally biased region" description="Acidic residues" evidence="1">
    <location>
        <begin position="72"/>
        <end position="85"/>
    </location>
</feature>
<dbReference type="AlphaFoldDB" id="A0A438KRS0"/>
<dbReference type="Pfam" id="PF03909">
    <property type="entry name" value="BSD"/>
    <property type="match status" value="1"/>
</dbReference>
<proteinExistence type="predicted"/>
<sequence>MSWLARSLANSLKLDDDDDGATSNVTDKESLSDRISDDEQQQIDPETPTGRGVKEDLSELTKTLTRHREPSDEAPFDESSPEESSDPVGIAGIRSDLSEIGGKFKTGISKLSNNMAVSEITKIASNFLQFGSEHETVDYNLVGGAVGVTEEVMAFVRNIAMHPETWLDFPLVDDEDSDDFDMSDAQQEHALAVERLAPRLAALRIELCPGCLTEDCFWKIYFVLLHPRLSKHDAELLSTPQVRWFHASLTVNFFGFHIFSTCSLGYKQCFQN</sequence>
<reference evidence="3 4" key="1">
    <citation type="journal article" date="2018" name="PLoS Genet.">
        <title>Population sequencing reveals clonal diversity and ancestral inbreeding in the grapevine cultivar Chardonnay.</title>
        <authorList>
            <person name="Roach M.J."/>
            <person name="Johnson D.L."/>
            <person name="Bohlmann J."/>
            <person name="van Vuuren H.J."/>
            <person name="Jones S.J."/>
            <person name="Pretorius I.S."/>
            <person name="Schmidt S.A."/>
            <person name="Borneman A.R."/>
        </authorList>
    </citation>
    <scope>NUCLEOTIDE SEQUENCE [LARGE SCALE GENOMIC DNA]</scope>
    <source>
        <strain evidence="4">cv. Chardonnay</strain>
        <tissue evidence="3">Leaf</tissue>
    </source>
</reference>
<organism evidence="3 4">
    <name type="scientific">Vitis vinifera</name>
    <name type="common">Grape</name>
    <dbReference type="NCBI Taxonomy" id="29760"/>
    <lineage>
        <taxon>Eukaryota</taxon>
        <taxon>Viridiplantae</taxon>
        <taxon>Streptophyta</taxon>
        <taxon>Embryophyta</taxon>
        <taxon>Tracheophyta</taxon>
        <taxon>Spermatophyta</taxon>
        <taxon>Magnoliopsida</taxon>
        <taxon>eudicotyledons</taxon>
        <taxon>Gunneridae</taxon>
        <taxon>Pentapetalae</taxon>
        <taxon>rosids</taxon>
        <taxon>Vitales</taxon>
        <taxon>Vitaceae</taxon>
        <taxon>Viteae</taxon>
        <taxon>Vitis</taxon>
    </lineage>
</organism>
<accession>A0A438KRS0</accession>
<dbReference type="EMBL" id="QGNW01000001">
    <property type="protein sequence ID" value="RVX23923.1"/>
    <property type="molecule type" value="Genomic_DNA"/>
</dbReference>
<dbReference type="InterPro" id="IPR035925">
    <property type="entry name" value="BSD_dom_sf"/>
</dbReference>
<comment type="caution">
    <text evidence="3">The sequence shown here is derived from an EMBL/GenBank/DDBJ whole genome shotgun (WGS) entry which is preliminary data.</text>
</comment>
<dbReference type="Gene3D" id="1.10.3970.10">
    <property type="entry name" value="BSD domain"/>
    <property type="match status" value="1"/>
</dbReference>
<dbReference type="InterPro" id="IPR005607">
    <property type="entry name" value="BSD_dom"/>
</dbReference>
<dbReference type="PROSITE" id="PS50858">
    <property type="entry name" value="BSD"/>
    <property type="match status" value="1"/>
</dbReference>
<protein>
    <recommendedName>
        <fullName evidence="2">BSD domain-containing protein</fullName>
    </recommendedName>
</protein>
<evidence type="ECO:0000313" key="3">
    <source>
        <dbReference type="EMBL" id="RVX23923.1"/>
    </source>
</evidence>
<gene>
    <name evidence="3" type="ORF">CK203_000741</name>
</gene>
<dbReference type="Proteomes" id="UP000288805">
    <property type="component" value="Unassembled WGS sequence"/>
</dbReference>
<feature type="region of interest" description="Disordered" evidence="1">
    <location>
        <begin position="1"/>
        <end position="90"/>
    </location>
</feature>